<dbReference type="PROSITE" id="PS51379">
    <property type="entry name" value="4FE4S_FER_2"/>
    <property type="match status" value="2"/>
</dbReference>
<keyword evidence="17" id="KW-1185">Reference proteome</keyword>
<dbReference type="Pfam" id="PF01855">
    <property type="entry name" value="POR_N"/>
    <property type="match status" value="1"/>
</dbReference>
<evidence type="ECO:0000256" key="13">
    <source>
        <dbReference type="ARBA" id="ARBA00048893"/>
    </source>
</evidence>
<comment type="cofactor">
    <cofactor evidence="1">
        <name>[4Fe-4S] cluster</name>
        <dbReference type="ChEBI" id="CHEBI:49883"/>
    </cofactor>
</comment>
<dbReference type="InterPro" id="IPR029061">
    <property type="entry name" value="THDP-binding"/>
</dbReference>
<dbReference type="InterPro" id="IPR011766">
    <property type="entry name" value="TPP_enzyme_TPP-bd"/>
</dbReference>
<dbReference type="InterPro" id="IPR009014">
    <property type="entry name" value="Transketo_C/PFOR_II"/>
</dbReference>
<keyword evidence="11" id="KW-0411">Iron-sulfur</keyword>
<dbReference type="SUPFAM" id="SSF52518">
    <property type="entry name" value="Thiamin diphosphate-binding fold (THDP-binding)"/>
    <property type="match status" value="2"/>
</dbReference>
<feature type="domain" description="4Fe-4S ferredoxin-type" evidence="15">
    <location>
        <begin position="608"/>
        <end position="637"/>
    </location>
</feature>
<evidence type="ECO:0000256" key="12">
    <source>
        <dbReference type="ARBA" id="ARBA00048332"/>
    </source>
</evidence>
<evidence type="ECO:0000256" key="5">
    <source>
        <dbReference type="ARBA" id="ARBA00022448"/>
    </source>
</evidence>
<dbReference type="InterPro" id="IPR002880">
    <property type="entry name" value="Pyrv_Fd/Flavodoxin_OxRdtase_N"/>
</dbReference>
<name>A0ABN6ZK97_9CREN</name>
<comment type="function">
    <text evidence="2">Catalyzes the ferredoxin-dependent oxidative decarboxylation of arylpyruvates.</text>
</comment>
<evidence type="ECO:0000256" key="4">
    <source>
        <dbReference type="ARBA" id="ARBA00011631"/>
    </source>
</evidence>
<evidence type="ECO:0000256" key="7">
    <source>
        <dbReference type="ARBA" id="ARBA00022723"/>
    </source>
</evidence>
<evidence type="ECO:0000313" key="17">
    <source>
        <dbReference type="Proteomes" id="UP001341135"/>
    </source>
</evidence>
<organism evidence="16 17">
    <name type="scientific">Pyrodictium abyssi</name>
    <dbReference type="NCBI Taxonomy" id="54256"/>
    <lineage>
        <taxon>Archaea</taxon>
        <taxon>Thermoproteota</taxon>
        <taxon>Thermoprotei</taxon>
        <taxon>Desulfurococcales</taxon>
        <taxon>Pyrodictiaceae</taxon>
        <taxon>Pyrodictium</taxon>
    </lineage>
</organism>
<dbReference type="PIRSF" id="PIRSF006439">
    <property type="entry name" value="Indolepyruvate_ferr_oxidored"/>
    <property type="match status" value="1"/>
</dbReference>
<dbReference type="PANTHER" id="PTHR43710">
    <property type="entry name" value="2-HYDROXYACYL-COA LYASE"/>
    <property type="match status" value="1"/>
</dbReference>
<dbReference type="CDD" id="cd07034">
    <property type="entry name" value="TPP_PYR_PFOR_IOR-alpha_like"/>
    <property type="match status" value="1"/>
</dbReference>
<evidence type="ECO:0000256" key="2">
    <source>
        <dbReference type="ARBA" id="ARBA00002995"/>
    </source>
</evidence>
<comment type="catalytic activity">
    <reaction evidence="12">
        <text>indole-3-pyruvate + 2 oxidized [2Fe-2S]-[ferredoxin] + CoA = (indol-3-yl)acetyl-CoA + 2 reduced [2Fe-2S]-[ferredoxin] + CO2 + H(+)</text>
        <dbReference type="Rhea" id="RHEA:12645"/>
        <dbReference type="Rhea" id="RHEA-COMP:10000"/>
        <dbReference type="Rhea" id="RHEA-COMP:10001"/>
        <dbReference type="ChEBI" id="CHEBI:15378"/>
        <dbReference type="ChEBI" id="CHEBI:16526"/>
        <dbReference type="ChEBI" id="CHEBI:17640"/>
        <dbReference type="ChEBI" id="CHEBI:33737"/>
        <dbReference type="ChEBI" id="CHEBI:33738"/>
        <dbReference type="ChEBI" id="CHEBI:57271"/>
        <dbReference type="ChEBI" id="CHEBI:57287"/>
        <dbReference type="EC" id="1.2.7.8"/>
    </reaction>
</comment>
<dbReference type="InterPro" id="IPR045025">
    <property type="entry name" value="HACL1-like"/>
</dbReference>
<dbReference type="Pfam" id="PF00037">
    <property type="entry name" value="Fer4"/>
    <property type="match status" value="1"/>
</dbReference>
<dbReference type="EMBL" id="AP028907">
    <property type="protein sequence ID" value="BES80666.1"/>
    <property type="molecule type" value="Genomic_DNA"/>
</dbReference>
<evidence type="ECO:0000313" key="16">
    <source>
        <dbReference type="EMBL" id="BES80666.1"/>
    </source>
</evidence>
<dbReference type="InterPro" id="IPR017900">
    <property type="entry name" value="4Fe4S_Fe_S_CS"/>
</dbReference>
<dbReference type="Pfam" id="PF02775">
    <property type="entry name" value="TPP_enzyme_C"/>
    <property type="match status" value="1"/>
</dbReference>
<dbReference type="InterPro" id="IPR017721">
    <property type="entry name" value="IorA"/>
</dbReference>
<dbReference type="SUPFAM" id="SSF54862">
    <property type="entry name" value="4Fe-4S ferredoxins"/>
    <property type="match status" value="1"/>
</dbReference>
<dbReference type="GeneID" id="89288259"/>
<protein>
    <recommendedName>
        <fullName evidence="14">Indolepyruvate ferredoxin oxidoreductase subunit alpha</fullName>
        <ecNumber evidence="14">1.2.7.8</ecNumber>
    </recommendedName>
</protein>
<dbReference type="PROSITE" id="PS00198">
    <property type="entry name" value="4FE4S_FER_1"/>
    <property type="match status" value="1"/>
</dbReference>
<reference evidence="16 17" key="1">
    <citation type="submission" date="2023-09" db="EMBL/GenBank/DDBJ databases">
        <title>Pyrofollis japonicus gen. nov. sp. nov., a novel member of the family Pyrodictiaceae isolated from the Iheya North hydrothermal field.</title>
        <authorList>
            <person name="Miyazaki U."/>
            <person name="Sanari M."/>
            <person name="Tame A."/>
            <person name="Kitajima M."/>
            <person name="Okamoto A."/>
            <person name="Sawayama S."/>
            <person name="Miyazaki J."/>
            <person name="Takai K."/>
            <person name="Nakagawa S."/>
        </authorList>
    </citation>
    <scope>NUCLEOTIDE SEQUENCE [LARGE SCALE GENOMIC DNA]</scope>
    <source>
        <strain evidence="16 17">AV2</strain>
    </source>
</reference>
<evidence type="ECO:0000256" key="9">
    <source>
        <dbReference type="ARBA" id="ARBA00023002"/>
    </source>
</evidence>
<evidence type="ECO:0000256" key="11">
    <source>
        <dbReference type="ARBA" id="ARBA00023014"/>
    </source>
</evidence>
<keyword evidence="8" id="KW-0249">Electron transport</keyword>
<evidence type="ECO:0000256" key="1">
    <source>
        <dbReference type="ARBA" id="ARBA00001966"/>
    </source>
</evidence>
<comment type="subunit">
    <text evidence="4">Heterodimer composed of an alpha and a beta subunit.</text>
</comment>
<dbReference type="SUPFAM" id="SSF52922">
    <property type="entry name" value="TK C-terminal domain-like"/>
    <property type="match status" value="1"/>
</dbReference>
<dbReference type="Gene3D" id="3.40.50.970">
    <property type="match status" value="2"/>
</dbReference>
<evidence type="ECO:0000256" key="6">
    <source>
        <dbReference type="ARBA" id="ARBA00022485"/>
    </source>
</evidence>
<dbReference type="InterPro" id="IPR017896">
    <property type="entry name" value="4Fe4S_Fe-S-bd"/>
</dbReference>
<dbReference type="Proteomes" id="UP001341135">
    <property type="component" value="Chromosome"/>
</dbReference>
<dbReference type="EC" id="1.2.7.8" evidence="14"/>
<comment type="catalytic activity">
    <reaction evidence="13">
        <text>a 2-oxocarboxylate + 2 oxidized [2Fe-2S]-[ferredoxin] + CoA = an acyl-CoA + 2 reduced [2Fe-2S]-[ferredoxin] + CO2 + H(+)</text>
        <dbReference type="Rhea" id="RHEA:42316"/>
        <dbReference type="Rhea" id="RHEA-COMP:10000"/>
        <dbReference type="Rhea" id="RHEA-COMP:10001"/>
        <dbReference type="ChEBI" id="CHEBI:15378"/>
        <dbReference type="ChEBI" id="CHEBI:16526"/>
        <dbReference type="ChEBI" id="CHEBI:33737"/>
        <dbReference type="ChEBI" id="CHEBI:33738"/>
        <dbReference type="ChEBI" id="CHEBI:35179"/>
        <dbReference type="ChEBI" id="CHEBI:57287"/>
        <dbReference type="ChEBI" id="CHEBI:58342"/>
        <dbReference type="EC" id="1.2.7.11"/>
    </reaction>
</comment>
<accession>A0ABN6ZK97</accession>
<evidence type="ECO:0000256" key="14">
    <source>
        <dbReference type="NCBIfam" id="TIGR03336"/>
    </source>
</evidence>
<gene>
    <name evidence="16" type="primary">iorA</name>
    <name evidence="16" type="ORF">PABY_02330</name>
</gene>
<evidence type="ECO:0000256" key="10">
    <source>
        <dbReference type="ARBA" id="ARBA00023004"/>
    </source>
</evidence>
<evidence type="ECO:0000256" key="8">
    <source>
        <dbReference type="ARBA" id="ARBA00022982"/>
    </source>
</evidence>
<evidence type="ECO:0000256" key="3">
    <source>
        <dbReference type="ARBA" id="ARBA00011238"/>
    </source>
</evidence>
<feature type="domain" description="4Fe-4S ferredoxin-type" evidence="15">
    <location>
        <begin position="578"/>
        <end position="607"/>
    </location>
</feature>
<comment type="subunit">
    <text evidence="3">Heterodimer of the IorA and IorB subunits.</text>
</comment>
<sequence length="652" mass="70451">MPRYSEVLAPAGGKVLMLGNVAIARGFLEAGVQFVAAYPGTPSTEVVEALAAAARRLGGRPYVEWSVNEKVALEAALGAAITGVRAVAVMKHVGLNVAADPFFSSAYLGVEGALVVVSADDPWMWSSQNEQDNRWYGLHAYVPVVEPTGPQDAKEAAKLALEYSARYKRPFLLRSTTRISHTRVPVETGAIPVEELEPRGDFSKNPARWTLIPQYARMHRLELLEAWDRLRRELAGFPLNRVEGSGPVAVVAPGLGYRYAREAVKLLGAEDEVTIYAVATPVPLPEPLAEKILSHDMVLVVEEGDPIVEIQLKTMAVEVDARTRILGKRGAQGLLPRHGELGLEKVAAALAKVLGRELPAWTRGERREPGVKLPPRPPVLCAGCPYRSFFYALRRAANKLRLRPVYSGDIGCYSLGILPPFEVQDIIVDMGASIGSGSGMAHTLTGGGRVVVAIIGDSTFYHSGVTALMNAVYNQSPLLVVVLDNHTTAMTGHQPHPGVGVDAEGRAAPEIRVEEVARGIGVEKILVSDAFDIRDSEAKLIEALRYTIETRKPAVVVARGACILVALQQARRRGIKPPTYYVDPEKCTACGICYKAFNCPAIQRGEDGKAVIDPALCTGCAECVQVCPFDAFKPSQEPPEEWTVIMRTAKPA</sequence>
<keyword evidence="6" id="KW-0004">4Fe-4S</keyword>
<evidence type="ECO:0000259" key="15">
    <source>
        <dbReference type="PROSITE" id="PS51379"/>
    </source>
</evidence>
<dbReference type="CDD" id="cd02008">
    <property type="entry name" value="TPP_IOR_alpha"/>
    <property type="match status" value="1"/>
</dbReference>
<keyword evidence="10" id="KW-0408">Iron</keyword>
<keyword evidence="5" id="KW-0813">Transport</keyword>
<dbReference type="RefSeq" id="WP_338251104.1">
    <property type="nucleotide sequence ID" value="NZ_AP028907.1"/>
</dbReference>
<dbReference type="NCBIfam" id="TIGR03336">
    <property type="entry name" value="IOR_alpha"/>
    <property type="match status" value="1"/>
</dbReference>
<keyword evidence="7" id="KW-0479">Metal-binding</keyword>
<dbReference type="Gene3D" id="3.30.70.20">
    <property type="match status" value="1"/>
</dbReference>
<proteinExistence type="predicted"/>
<dbReference type="PANTHER" id="PTHR43710:SF7">
    <property type="entry name" value="INDOLEPYRUVATE OXIDOREDUCTASE SUBUNIT IORA"/>
    <property type="match status" value="1"/>
</dbReference>
<keyword evidence="9" id="KW-0560">Oxidoreductase</keyword>